<comment type="caution">
    <text evidence="3">The sequence shown here is derived from an EMBL/GenBank/DDBJ whole genome shotgun (WGS) entry which is preliminary data.</text>
</comment>
<feature type="transmembrane region" description="Helical" evidence="1">
    <location>
        <begin position="192"/>
        <end position="211"/>
    </location>
</feature>
<feature type="domain" description="DUF11" evidence="2">
    <location>
        <begin position="65"/>
        <end position="150"/>
    </location>
</feature>
<name>A0ABV9ELD4_9ACTN</name>
<keyword evidence="1" id="KW-0812">Transmembrane</keyword>
<dbReference type="Proteomes" id="UP001595891">
    <property type="component" value="Unassembled WGS sequence"/>
</dbReference>
<dbReference type="InterPro" id="IPR001434">
    <property type="entry name" value="OmcB-like_DUF11"/>
</dbReference>
<keyword evidence="1" id="KW-1133">Transmembrane helix</keyword>
<evidence type="ECO:0000313" key="3">
    <source>
        <dbReference type="EMBL" id="MFC4589265.1"/>
    </source>
</evidence>
<evidence type="ECO:0000256" key="1">
    <source>
        <dbReference type="SAM" id="Phobius"/>
    </source>
</evidence>
<keyword evidence="4" id="KW-1185">Reference proteome</keyword>
<sequence>MTSRATRVREGAARGFRAPARRLGAAAVVSLVVMPSGTVAAWAAVPSPAATERAYALRIGIDDGHSSVRQGDRLTYTTKVSNTGSAGSPPLVLTQTLTPGLKLLSSTPKGKVFPDRIAWNRTLAAGKTDQFSVTVEVGRLPAKLERLAAVACASARSDKRPIVCASHLDRLPGSSPETLQGPIPGLVSGRGLWFAVAGAAAVLTASLGLAVRRRRTRPRT</sequence>
<gene>
    <name evidence="3" type="ORF">ACFO8L_24455</name>
</gene>
<protein>
    <submittedName>
        <fullName evidence="3">DUF11 domain-containing protein</fullName>
    </submittedName>
</protein>
<accession>A0ABV9ELD4</accession>
<evidence type="ECO:0000259" key="2">
    <source>
        <dbReference type="Pfam" id="PF01345"/>
    </source>
</evidence>
<reference evidence="4" key="1">
    <citation type="journal article" date="2019" name="Int. J. Syst. Evol. Microbiol.">
        <title>The Global Catalogue of Microorganisms (GCM) 10K type strain sequencing project: providing services to taxonomists for standard genome sequencing and annotation.</title>
        <authorList>
            <consortium name="The Broad Institute Genomics Platform"/>
            <consortium name="The Broad Institute Genome Sequencing Center for Infectious Disease"/>
            <person name="Wu L."/>
            <person name="Ma J."/>
        </authorList>
    </citation>
    <scope>NUCLEOTIDE SEQUENCE [LARGE SCALE GENOMIC DNA]</scope>
    <source>
        <strain evidence="4">CCUG 49560</strain>
    </source>
</reference>
<proteinExistence type="predicted"/>
<evidence type="ECO:0000313" key="4">
    <source>
        <dbReference type="Proteomes" id="UP001595891"/>
    </source>
</evidence>
<dbReference type="RefSeq" id="WP_262846392.1">
    <property type="nucleotide sequence ID" value="NZ_JANZYP010000046.1"/>
</dbReference>
<dbReference type="EMBL" id="JBHSFN010000015">
    <property type="protein sequence ID" value="MFC4589265.1"/>
    <property type="molecule type" value="Genomic_DNA"/>
</dbReference>
<organism evidence="3 4">
    <name type="scientific">Sphaerisporangium corydalis</name>
    <dbReference type="NCBI Taxonomy" id="1441875"/>
    <lineage>
        <taxon>Bacteria</taxon>
        <taxon>Bacillati</taxon>
        <taxon>Actinomycetota</taxon>
        <taxon>Actinomycetes</taxon>
        <taxon>Streptosporangiales</taxon>
        <taxon>Streptosporangiaceae</taxon>
        <taxon>Sphaerisporangium</taxon>
    </lineage>
</organism>
<dbReference type="Pfam" id="PF01345">
    <property type="entry name" value="DUF11"/>
    <property type="match status" value="1"/>
</dbReference>
<keyword evidence="1" id="KW-0472">Membrane</keyword>